<dbReference type="Gene3D" id="1.10.10.10">
    <property type="entry name" value="Winged helix-like DNA-binding domain superfamily/Winged helix DNA-binding domain"/>
    <property type="match status" value="1"/>
</dbReference>
<dbReference type="GO" id="GO:0003700">
    <property type="term" value="F:DNA-binding transcription factor activity"/>
    <property type="evidence" value="ECO:0007669"/>
    <property type="project" value="TreeGrafter"/>
</dbReference>
<name>A0A1T4L6D6_9BACT</name>
<organism evidence="1 2">
    <name type="scientific">Mycoplasmopsis verecunda</name>
    <dbReference type="NCBI Taxonomy" id="171291"/>
    <lineage>
        <taxon>Bacteria</taxon>
        <taxon>Bacillati</taxon>
        <taxon>Mycoplasmatota</taxon>
        <taxon>Mycoplasmoidales</taxon>
        <taxon>Metamycoplasmataceae</taxon>
        <taxon>Mycoplasmopsis</taxon>
    </lineage>
</organism>
<dbReference type="AlphaFoldDB" id="A0A1T4L6D6"/>
<dbReference type="GO" id="GO:0005829">
    <property type="term" value="C:cytosol"/>
    <property type="evidence" value="ECO:0007669"/>
    <property type="project" value="TreeGrafter"/>
</dbReference>
<keyword evidence="2" id="KW-1185">Reference proteome</keyword>
<sequence length="157" mass="17890">MKNITYKNTNTKTKHCFSDFISLIHILTILGHKKQAMSSAEIGKNVDINPVKVREILRTLDETNWIKKTRGRDGGYQLAVNLSEIKLSKLLDLLNLNLINNSWFSGMQNSNCIISKNIQAVEQELITSLNNLIYLELSRKNLAQFESEILKKGQANE</sequence>
<accession>A0A1T4L6D6</accession>
<dbReference type="PANTHER" id="PTHR33221">
    <property type="entry name" value="WINGED HELIX-TURN-HELIX TRANSCRIPTIONAL REGULATOR, RRF2 FAMILY"/>
    <property type="match status" value="1"/>
</dbReference>
<dbReference type="PROSITE" id="PS51197">
    <property type="entry name" value="HTH_RRF2_2"/>
    <property type="match status" value="1"/>
</dbReference>
<proteinExistence type="predicted"/>
<protein>
    <submittedName>
        <fullName evidence="1">DNA-binding transcriptional regulator, IscR family</fullName>
    </submittedName>
</protein>
<reference evidence="2" key="1">
    <citation type="submission" date="2017-02" db="EMBL/GenBank/DDBJ databases">
        <authorList>
            <person name="Varghese N."/>
            <person name="Submissions S."/>
        </authorList>
    </citation>
    <scope>NUCLEOTIDE SEQUENCE [LARGE SCALE GENOMIC DNA]</scope>
    <source>
        <strain evidence="2">ATCC 27862</strain>
    </source>
</reference>
<dbReference type="InterPro" id="IPR036390">
    <property type="entry name" value="WH_DNA-bd_sf"/>
</dbReference>
<gene>
    <name evidence="1" type="ORF">SAMN02745154_00341</name>
</gene>
<dbReference type="GO" id="GO:0003677">
    <property type="term" value="F:DNA binding"/>
    <property type="evidence" value="ECO:0007669"/>
    <property type="project" value="UniProtKB-KW"/>
</dbReference>
<dbReference type="Pfam" id="PF02082">
    <property type="entry name" value="Rrf2"/>
    <property type="match status" value="1"/>
</dbReference>
<dbReference type="SUPFAM" id="SSF46785">
    <property type="entry name" value="Winged helix' DNA-binding domain"/>
    <property type="match status" value="1"/>
</dbReference>
<dbReference type="Proteomes" id="UP000190389">
    <property type="component" value="Unassembled WGS sequence"/>
</dbReference>
<dbReference type="InterPro" id="IPR036388">
    <property type="entry name" value="WH-like_DNA-bd_sf"/>
</dbReference>
<evidence type="ECO:0000313" key="2">
    <source>
        <dbReference type="Proteomes" id="UP000190389"/>
    </source>
</evidence>
<dbReference type="RefSeq" id="WP_078747079.1">
    <property type="nucleotide sequence ID" value="NZ_CP137850.1"/>
</dbReference>
<dbReference type="PANTHER" id="PTHR33221:SF15">
    <property type="entry name" value="HTH-TYPE TRANSCRIPTIONAL REGULATOR YWGB-RELATED"/>
    <property type="match status" value="1"/>
</dbReference>
<dbReference type="EMBL" id="FUXF01000009">
    <property type="protein sequence ID" value="SJZ50272.1"/>
    <property type="molecule type" value="Genomic_DNA"/>
</dbReference>
<dbReference type="OrthoDB" id="213028at2"/>
<keyword evidence="1" id="KW-0238">DNA-binding</keyword>
<dbReference type="InterPro" id="IPR000944">
    <property type="entry name" value="Tscrpt_reg_Rrf2"/>
</dbReference>
<evidence type="ECO:0000313" key="1">
    <source>
        <dbReference type="EMBL" id="SJZ50272.1"/>
    </source>
</evidence>
<dbReference type="STRING" id="171291.SAMN02745154_00341"/>